<dbReference type="PANTHER" id="PTHR18359">
    <property type="entry name" value="WD-REPEAT PROTEIN-RELATED"/>
    <property type="match status" value="1"/>
</dbReference>
<keyword evidence="4" id="KW-0677">Repeat</keyword>
<evidence type="ECO:0000256" key="8">
    <source>
        <dbReference type="SAM" id="MobiDB-lite"/>
    </source>
</evidence>
<organism evidence="9 10">
    <name type="scientific">Trichosporon asahii var. asahii (strain ATCC 90039 / CBS 2479 / JCM 2466 / KCTC 7840 / NBRC 103889/ NCYC 2677 / UAMH 7654)</name>
    <name type="common">Yeast</name>
    <dbReference type="NCBI Taxonomy" id="1186058"/>
    <lineage>
        <taxon>Eukaryota</taxon>
        <taxon>Fungi</taxon>
        <taxon>Dikarya</taxon>
        <taxon>Basidiomycota</taxon>
        <taxon>Agaricomycotina</taxon>
        <taxon>Tremellomycetes</taxon>
        <taxon>Trichosporonales</taxon>
        <taxon>Trichosporonaceae</taxon>
        <taxon>Trichosporon</taxon>
    </lineage>
</organism>
<dbReference type="InterPro" id="IPR001680">
    <property type="entry name" value="WD40_rpt"/>
</dbReference>
<feature type="compositionally biased region" description="Acidic residues" evidence="8">
    <location>
        <begin position="158"/>
        <end position="170"/>
    </location>
</feature>
<proteinExistence type="inferred from homology"/>
<dbReference type="VEuPathDB" id="FungiDB:A1Q1_07178"/>
<evidence type="ECO:0000313" key="9">
    <source>
        <dbReference type="EMBL" id="EJT51590.1"/>
    </source>
</evidence>
<dbReference type="InterPro" id="IPR045161">
    <property type="entry name" value="Utp18"/>
</dbReference>
<dbReference type="Proteomes" id="UP000002748">
    <property type="component" value="Unassembled WGS sequence"/>
</dbReference>
<dbReference type="Pfam" id="PF00400">
    <property type="entry name" value="WD40"/>
    <property type="match status" value="3"/>
</dbReference>
<evidence type="ECO:0000313" key="10">
    <source>
        <dbReference type="Proteomes" id="UP000002748"/>
    </source>
</evidence>
<evidence type="ECO:0000256" key="5">
    <source>
        <dbReference type="ARBA" id="ARBA00023242"/>
    </source>
</evidence>
<evidence type="ECO:0000256" key="6">
    <source>
        <dbReference type="ARBA" id="ARBA00025767"/>
    </source>
</evidence>
<keyword evidence="2" id="KW-0698">rRNA processing</keyword>
<dbReference type="SUPFAM" id="SSF50969">
    <property type="entry name" value="YVTN repeat-like/Quinoprotein amine dehydrogenase"/>
    <property type="match status" value="1"/>
</dbReference>
<dbReference type="Gene3D" id="2.130.10.10">
    <property type="entry name" value="YVTN repeat-like/Quinoprotein amine dehydrogenase"/>
    <property type="match status" value="1"/>
</dbReference>
<dbReference type="AlphaFoldDB" id="J4UIR6"/>
<evidence type="ECO:0000256" key="4">
    <source>
        <dbReference type="ARBA" id="ARBA00022737"/>
    </source>
</evidence>
<sequence>MPSHAAKPLKTKKRAKDDLEEEADLEAQLFGTKKSSKKTSKRSKHDDEEDTGMGWMQDSELFTVDAPTFEVPSFVDGGDACNNTHSTRAPAMPSHAAKPLKTKKRAKDDLEEEADLEAQLFGTKKSSKKTSKRRNYDDEEDTGMGWMQDSEVPSFVDGGDESDGSDVSDDLEPSFEFPEILDTAPPKSVAGPVWHDPADDQMTVSVQEKKRLRKLGRGKNPIDQVTGGELQVKLREQFERLHPKPEWASRRVDTRTSTIQQLLSSTESFLANERREALAPSYIDIQRLVNANEQNPTTGKKKASDAGAGVVDVAWHPSTKFAVMAVAGGDRRVRLFNIDGHTNAPLVTLHIPSLPLKRATFHPSGSALLLTGNRPFYYTYDLATQTCIRSPRNLFGSTPTPTSPNALDKHAFSPDGTILAVAGRRGCVSLIEWGSAGSTGVVVGELKSGRGGAIQDLVWSPDGKTLSVLGGRSGDEVEVWDVAERKVVRQWKDDRAYGGLLMRRGSDFSAIGTGIVNLYQNGTLGGAKGPIESWKSLEHLTTPISDISFHPSGELLATASAQKKDALKLYHLPSGTAFSNWPTAATPLGRVSTVNFSPNGEYMSVGNSKGHVLLWSLKHFAP</sequence>
<dbReference type="RefSeq" id="XP_014182889.1">
    <property type="nucleotide sequence ID" value="XM_014327414.1"/>
</dbReference>
<dbReference type="SMART" id="SM00320">
    <property type="entry name" value="WD40"/>
    <property type="match status" value="4"/>
</dbReference>
<dbReference type="GO" id="GO:0006364">
    <property type="term" value="P:rRNA processing"/>
    <property type="evidence" value="ECO:0007669"/>
    <property type="project" value="UniProtKB-KW"/>
</dbReference>
<dbReference type="GeneID" id="25990690"/>
<dbReference type="GO" id="GO:0034388">
    <property type="term" value="C:Pwp2p-containing subcomplex of 90S preribosome"/>
    <property type="evidence" value="ECO:0007669"/>
    <property type="project" value="TreeGrafter"/>
</dbReference>
<keyword evidence="3 7" id="KW-0853">WD repeat</keyword>
<dbReference type="InterPro" id="IPR015943">
    <property type="entry name" value="WD40/YVTN_repeat-like_dom_sf"/>
</dbReference>
<dbReference type="InterPro" id="IPR011044">
    <property type="entry name" value="Quino_amine_DH_bsu"/>
</dbReference>
<reference evidence="9 10" key="1">
    <citation type="journal article" date="2012" name="Eukaryot. Cell">
        <title>Draft genome sequence of CBS 2479, the standard type strain of Trichosporon asahii.</title>
        <authorList>
            <person name="Yang R.Y."/>
            <person name="Li H.T."/>
            <person name="Zhu H."/>
            <person name="Zhou G.P."/>
            <person name="Wang M."/>
            <person name="Wang L."/>
        </authorList>
    </citation>
    <scope>NUCLEOTIDE SEQUENCE [LARGE SCALE GENOMIC DNA]</scope>
    <source>
        <strain evidence="10">ATCC 90039 / CBS 2479 / JCM 2466 / KCTC 7840 / NCYC 2677 / UAMH 7654</strain>
    </source>
</reference>
<feature type="region of interest" description="Disordered" evidence="8">
    <location>
        <begin position="80"/>
        <end position="170"/>
    </location>
</feature>
<dbReference type="HOGENOM" id="CLU_011055_2_0_1"/>
<dbReference type="KEGG" id="tasa:A1Q1_07178"/>
<dbReference type="PANTHER" id="PTHR18359:SF0">
    <property type="entry name" value="U3 SMALL NUCLEOLAR RNA-ASSOCIATED PROTEIN 18 HOMOLOG"/>
    <property type="match status" value="1"/>
</dbReference>
<evidence type="ECO:0000256" key="2">
    <source>
        <dbReference type="ARBA" id="ARBA00022552"/>
    </source>
</evidence>
<comment type="subcellular location">
    <subcellularLocation>
        <location evidence="1">Nucleus</location>
        <location evidence="1">Nucleolus</location>
    </subcellularLocation>
</comment>
<keyword evidence="5" id="KW-0539">Nucleus</keyword>
<evidence type="ECO:0000256" key="3">
    <source>
        <dbReference type="ARBA" id="ARBA00022574"/>
    </source>
</evidence>
<feature type="region of interest" description="Disordered" evidence="8">
    <location>
        <begin position="1"/>
        <end position="56"/>
    </location>
</feature>
<dbReference type="EMBL" id="ALBS01000050">
    <property type="protein sequence ID" value="EJT51590.1"/>
    <property type="molecule type" value="Genomic_DNA"/>
</dbReference>
<feature type="compositionally biased region" description="Basic residues" evidence="8">
    <location>
        <begin position="34"/>
        <end position="43"/>
    </location>
</feature>
<dbReference type="OrthoDB" id="1935146at2759"/>
<comment type="similarity">
    <text evidence="6">Belongs to the WD repeat UTP18 family.</text>
</comment>
<dbReference type="GO" id="GO:0032040">
    <property type="term" value="C:small-subunit processome"/>
    <property type="evidence" value="ECO:0007669"/>
    <property type="project" value="TreeGrafter"/>
</dbReference>
<evidence type="ECO:0000256" key="1">
    <source>
        <dbReference type="ARBA" id="ARBA00004604"/>
    </source>
</evidence>
<comment type="caution">
    <text evidence="9">The sequence shown here is derived from an EMBL/GenBank/DDBJ whole genome shotgun (WGS) entry which is preliminary data.</text>
</comment>
<gene>
    <name evidence="9" type="ORF">A1Q1_07178</name>
</gene>
<name>J4UIR6_TRIAS</name>
<protein>
    <submittedName>
        <fullName evidence="9">WD-repeat protein</fullName>
    </submittedName>
</protein>
<feature type="repeat" description="WD" evidence="7">
    <location>
        <begin position="591"/>
        <end position="622"/>
    </location>
</feature>
<evidence type="ECO:0000256" key="7">
    <source>
        <dbReference type="PROSITE-ProRule" id="PRU00221"/>
    </source>
</evidence>
<dbReference type="PROSITE" id="PS50082">
    <property type="entry name" value="WD_REPEATS_2"/>
    <property type="match status" value="1"/>
</dbReference>
<accession>J4UIR6</accession>